<evidence type="ECO:0000256" key="3">
    <source>
        <dbReference type="ARBA" id="ARBA00022448"/>
    </source>
</evidence>
<keyword evidence="12" id="KW-1185">Reference proteome</keyword>
<dbReference type="GO" id="GO:0045259">
    <property type="term" value="C:proton-transporting ATP synthase complex"/>
    <property type="evidence" value="ECO:0007669"/>
    <property type="project" value="InterPro"/>
</dbReference>
<comment type="subcellular location">
    <subcellularLocation>
        <location evidence="1">Mitochondrion inner membrane</location>
    </subcellularLocation>
</comment>
<evidence type="ECO:0000256" key="1">
    <source>
        <dbReference type="ARBA" id="ARBA00004273"/>
    </source>
</evidence>
<evidence type="ECO:0000259" key="10">
    <source>
        <dbReference type="Pfam" id="PF02823"/>
    </source>
</evidence>
<evidence type="ECO:0000256" key="8">
    <source>
        <dbReference type="ARBA" id="ARBA00023128"/>
    </source>
</evidence>
<reference evidence="11 12" key="1">
    <citation type="journal article" date="2018" name="BMC Genomics">
        <title>The genome of Naegleria lovaniensis, the basis for a comparative approach to unravel pathogenicity factors of the human pathogenic amoeba N. fowleri.</title>
        <authorList>
            <person name="Liechti N."/>
            <person name="Schurch N."/>
            <person name="Bruggmann R."/>
            <person name="Wittwer M."/>
        </authorList>
    </citation>
    <scope>NUCLEOTIDE SEQUENCE [LARGE SCALE GENOMIC DNA]</scope>
    <source>
        <strain evidence="11 12">ATCC 30569</strain>
    </source>
</reference>
<dbReference type="Pfam" id="PF02823">
    <property type="entry name" value="ATP-synt_DE_N"/>
    <property type="match status" value="1"/>
</dbReference>
<dbReference type="PANTHER" id="PTHR13822">
    <property type="entry name" value="ATP SYNTHASE DELTA/EPSILON CHAIN"/>
    <property type="match status" value="1"/>
</dbReference>
<dbReference type="EMBL" id="PYSW02000026">
    <property type="protein sequence ID" value="KAG2381639.1"/>
    <property type="molecule type" value="Genomic_DNA"/>
</dbReference>
<gene>
    <name evidence="11" type="ORF">C9374_006023</name>
</gene>
<organism evidence="11 12">
    <name type="scientific">Naegleria lovaniensis</name>
    <name type="common">Amoeba</name>
    <dbReference type="NCBI Taxonomy" id="51637"/>
    <lineage>
        <taxon>Eukaryota</taxon>
        <taxon>Discoba</taxon>
        <taxon>Heterolobosea</taxon>
        <taxon>Tetramitia</taxon>
        <taxon>Eutetramitia</taxon>
        <taxon>Vahlkampfiidae</taxon>
        <taxon>Naegleria</taxon>
    </lineage>
</organism>
<evidence type="ECO:0000256" key="2">
    <source>
        <dbReference type="ARBA" id="ARBA00005712"/>
    </source>
</evidence>
<feature type="domain" description="ATP synthase F1 complex delta/epsilon subunit N-terminal" evidence="10">
    <location>
        <begin position="86"/>
        <end position="142"/>
    </location>
</feature>
<dbReference type="GO" id="GO:0005743">
    <property type="term" value="C:mitochondrial inner membrane"/>
    <property type="evidence" value="ECO:0007669"/>
    <property type="project" value="UniProtKB-SubCell"/>
</dbReference>
<dbReference type="SUPFAM" id="SSF51344">
    <property type="entry name" value="Epsilon subunit of F1F0-ATP synthase N-terminal domain"/>
    <property type="match status" value="1"/>
</dbReference>
<comment type="caution">
    <text evidence="11">The sequence shown here is derived from an EMBL/GenBank/DDBJ whole genome shotgun (WGS) entry which is preliminary data.</text>
</comment>
<dbReference type="GeneID" id="68098478"/>
<name>A0AA88GME2_NAELO</name>
<dbReference type="InterPro" id="IPR020546">
    <property type="entry name" value="ATP_synth_F1_dsu/esu_N"/>
</dbReference>
<keyword evidence="9" id="KW-0472">Membrane</keyword>
<dbReference type="CDD" id="cd12152">
    <property type="entry name" value="F1-ATPase_delta"/>
    <property type="match status" value="1"/>
</dbReference>
<evidence type="ECO:0000256" key="6">
    <source>
        <dbReference type="ARBA" id="ARBA00022946"/>
    </source>
</evidence>
<dbReference type="Gene3D" id="2.60.15.10">
    <property type="entry name" value="F0F1 ATP synthase delta/epsilon subunit, N-terminal"/>
    <property type="match status" value="1"/>
</dbReference>
<protein>
    <recommendedName>
        <fullName evidence="10">ATP synthase F1 complex delta/epsilon subunit N-terminal domain-containing protein</fullName>
    </recommendedName>
</protein>
<dbReference type="AlphaFoldDB" id="A0AA88GME2"/>
<proteinExistence type="inferred from homology"/>
<dbReference type="GO" id="GO:0046933">
    <property type="term" value="F:proton-transporting ATP synthase activity, rotational mechanism"/>
    <property type="evidence" value="ECO:0007669"/>
    <property type="project" value="InterPro"/>
</dbReference>
<dbReference type="PANTHER" id="PTHR13822:SF7">
    <property type="entry name" value="ATP SYNTHASE SUBUNIT DELTA, MITOCHONDRIAL"/>
    <property type="match status" value="1"/>
</dbReference>
<keyword evidence="6" id="KW-0809">Transit peptide</keyword>
<dbReference type="Proteomes" id="UP000816034">
    <property type="component" value="Unassembled WGS sequence"/>
</dbReference>
<evidence type="ECO:0000256" key="4">
    <source>
        <dbReference type="ARBA" id="ARBA00022781"/>
    </source>
</evidence>
<evidence type="ECO:0000256" key="9">
    <source>
        <dbReference type="ARBA" id="ARBA00023136"/>
    </source>
</evidence>
<accession>A0AA88GME2</accession>
<evidence type="ECO:0000256" key="5">
    <source>
        <dbReference type="ARBA" id="ARBA00022792"/>
    </source>
</evidence>
<sequence>MLKSIVKPLARASSNNQTTKKAALTIVSNSVAQKRFYAEKKKDKQEIEDAFSYIPNRFVKSMPDDMSEAVQTKKLTLTLCTNNSYIIRSDKVDDITLSTVEFGEYGIFPNHRTQVMRVNPGLIKIKYNDEKTVKWFTSGGFCFIYYHGFVQLNLAESYKLDELDVNLVRREVEAQKELLKSRDANVKGQAEIGLELLEPLLSLLEAAEYEM</sequence>
<evidence type="ECO:0000256" key="7">
    <source>
        <dbReference type="ARBA" id="ARBA00023065"/>
    </source>
</evidence>
<evidence type="ECO:0000313" key="12">
    <source>
        <dbReference type="Proteomes" id="UP000816034"/>
    </source>
</evidence>
<dbReference type="InterPro" id="IPR036771">
    <property type="entry name" value="ATPsynth_dsu/esu_N"/>
</dbReference>
<keyword evidence="4" id="KW-0375">Hydrogen ion transport</keyword>
<keyword evidence="3" id="KW-0813">Transport</keyword>
<keyword evidence="5" id="KW-0999">Mitochondrion inner membrane</keyword>
<keyword evidence="8" id="KW-0496">Mitochondrion</keyword>
<evidence type="ECO:0000313" key="11">
    <source>
        <dbReference type="EMBL" id="KAG2381639.1"/>
    </source>
</evidence>
<comment type="similarity">
    <text evidence="2">Belongs to the ATPase epsilon chain family.</text>
</comment>
<keyword evidence="7" id="KW-0406">Ion transport</keyword>
<dbReference type="InterPro" id="IPR001469">
    <property type="entry name" value="ATP_synth_F1_dsu/esu"/>
</dbReference>
<dbReference type="RefSeq" id="XP_044547319.1">
    <property type="nucleotide sequence ID" value="XM_044695839.1"/>
</dbReference>